<protein>
    <submittedName>
        <fullName evidence="1">Uncharacterized protein</fullName>
    </submittedName>
</protein>
<proteinExistence type="predicted"/>
<reference evidence="1" key="2">
    <citation type="journal article" date="2015" name="Data Brief">
        <title>Shoot transcriptome of the giant reed, Arundo donax.</title>
        <authorList>
            <person name="Barrero R.A."/>
            <person name="Guerrero F.D."/>
            <person name="Moolhuijzen P."/>
            <person name="Goolsby J.A."/>
            <person name="Tidwell J."/>
            <person name="Bellgard S.E."/>
            <person name="Bellgard M.I."/>
        </authorList>
    </citation>
    <scope>NUCLEOTIDE SEQUENCE</scope>
    <source>
        <tissue evidence="1">Shoot tissue taken approximately 20 cm above the soil surface</tissue>
    </source>
</reference>
<dbReference type="AlphaFoldDB" id="A0A0A9FGL9"/>
<dbReference type="EMBL" id="GBRH01190478">
    <property type="protein sequence ID" value="JAE07418.1"/>
    <property type="molecule type" value="Transcribed_RNA"/>
</dbReference>
<organism evidence="1">
    <name type="scientific">Arundo donax</name>
    <name type="common">Giant reed</name>
    <name type="synonym">Donax arundinaceus</name>
    <dbReference type="NCBI Taxonomy" id="35708"/>
    <lineage>
        <taxon>Eukaryota</taxon>
        <taxon>Viridiplantae</taxon>
        <taxon>Streptophyta</taxon>
        <taxon>Embryophyta</taxon>
        <taxon>Tracheophyta</taxon>
        <taxon>Spermatophyta</taxon>
        <taxon>Magnoliopsida</taxon>
        <taxon>Liliopsida</taxon>
        <taxon>Poales</taxon>
        <taxon>Poaceae</taxon>
        <taxon>PACMAD clade</taxon>
        <taxon>Arundinoideae</taxon>
        <taxon>Arundineae</taxon>
        <taxon>Arundo</taxon>
    </lineage>
</organism>
<sequence>MLLLPAKLYRKCVCHARPVPTTTGNTSMVRPMLRHTTHGTDSDRLIKPVSKEPGINPLRFQNSIQTAGQPALITSLTDLICATESDQLARGFSQQIELPLLCKPA</sequence>
<reference evidence="1" key="1">
    <citation type="submission" date="2014-09" db="EMBL/GenBank/DDBJ databases">
        <authorList>
            <person name="Magalhaes I.L.F."/>
            <person name="Oliveira U."/>
            <person name="Santos F.R."/>
            <person name="Vidigal T.H.D.A."/>
            <person name="Brescovit A.D."/>
            <person name="Santos A.J."/>
        </authorList>
    </citation>
    <scope>NUCLEOTIDE SEQUENCE</scope>
    <source>
        <tissue evidence="1">Shoot tissue taken approximately 20 cm above the soil surface</tissue>
    </source>
</reference>
<name>A0A0A9FGL9_ARUDO</name>
<evidence type="ECO:0000313" key="1">
    <source>
        <dbReference type="EMBL" id="JAE07418.1"/>
    </source>
</evidence>
<accession>A0A0A9FGL9</accession>